<organism evidence="2 3">
    <name type="scientific">Crucibulum laeve</name>
    <dbReference type="NCBI Taxonomy" id="68775"/>
    <lineage>
        <taxon>Eukaryota</taxon>
        <taxon>Fungi</taxon>
        <taxon>Dikarya</taxon>
        <taxon>Basidiomycota</taxon>
        <taxon>Agaricomycotina</taxon>
        <taxon>Agaricomycetes</taxon>
        <taxon>Agaricomycetidae</taxon>
        <taxon>Agaricales</taxon>
        <taxon>Agaricineae</taxon>
        <taxon>Nidulariaceae</taxon>
        <taxon>Crucibulum</taxon>
    </lineage>
</organism>
<protein>
    <submittedName>
        <fullName evidence="2">Uncharacterized protein</fullName>
    </submittedName>
</protein>
<accession>A0A5C3MUB7</accession>
<dbReference type="Proteomes" id="UP000308652">
    <property type="component" value="Unassembled WGS sequence"/>
</dbReference>
<evidence type="ECO:0000256" key="1">
    <source>
        <dbReference type="SAM" id="MobiDB-lite"/>
    </source>
</evidence>
<feature type="region of interest" description="Disordered" evidence="1">
    <location>
        <begin position="122"/>
        <end position="159"/>
    </location>
</feature>
<evidence type="ECO:0000313" key="3">
    <source>
        <dbReference type="Proteomes" id="UP000308652"/>
    </source>
</evidence>
<dbReference type="EMBL" id="ML213590">
    <property type="protein sequence ID" value="TFK44991.1"/>
    <property type="molecule type" value="Genomic_DNA"/>
</dbReference>
<feature type="compositionally biased region" description="Low complexity" evidence="1">
    <location>
        <begin position="122"/>
        <end position="143"/>
    </location>
</feature>
<sequence>MATTHSFVPQETFRFRLSDAPRKSSLTCSLTLDVDNGSYPHSVKGGQKACHISFNVGSEDASEEKALEWLKSNLKDCSIQIDEDQRTALQSPDKMQYMVKGMASLWADALVKKKSAYVACPTTASSSSSSSSRSTKSTSDTVSVNGDIDIPPLPSLEHSADSPIATRVANTEYGSFYLQLLPGASTSGLNTPVATGDVGLSNRRSYFDDQLVTQLSSLQWQQVHQNEPPVKVRLSSFHQCSQNLIM</sequence>
<name>A0A5C3MUB7_9AGAR</name>
<keyword evidence="3" id="KW-1185">Reference proteome</keyword>
<gene>
    <name evidence="2" type="ORF">BDQ12DRAFT_44556</name>
</gene>
<dbReference type="AlphaFoldDB" id="A0A5C3MUB7"/>
<reference evidence="2 3" key="1">
    <citation type="journal article" date="2019" name="Nat. Ecol. Evol.">
        <title>Megaphylogeny resolves global patterns of mushroom evolution.</title>
        <authorList>
            <person name="Varga T."/>
            <person name="Krizsan K."/>
            <person name="Foldi C."/>
            <person name="Dima B."/>
            <person name="Sanchez-Garcia M."/>
            <person name="Sanchez-Ramirez S."/>
            <person name="Szollosi G.J."/>
            <person name="Szarkandi J.G."/>
            <person name="Papp V."/>
            <person name="Albert L."/>
            <person name="Andreopoulos W."/>
            <person name="Angelini C."/>
            <person name="Antonin V."/>
            <person name="Barry K.W."/>
            <person name="Bougher N.L."/>
            <person name="Buchanan P."/>
            <person name="Buyck B."/>
            <person name="Bense V."/>
            <person name="Catcheside P."/>
            <person name="Chovatia M."/>
            <person name="Cooper J."/>
            <person name="Damon W."/>
            <person name="Desjardin D."/>
            <person name="Finy P."/>
            <person name="Geml J."/>
            <person name="Haridas S."/>
            <person name="Hughes K."/>
            <person name="Justo A."/>
            <person name="Karasinski D."/>
            <person name="Kautmanova I."/>
            <person name="Kiss B."/>
            <person name="Kocsube S."/>
            <person name="Kotiranta H."/>
            <person name="LaButti K.M."/>
            <person name="Lechner B.E."/>
            <person name="Liimatainen K."/>
            <person name="Lipzen A."/>
            <person name="Lukacs Z."/>
            <person name="Mihaltcheva S."/>
            <person name="Morgado L.N."/>
            <person name="Niskanen T."/>
            <person name="Noordeloos M.E."/>
            <person name="Ohm R.A."/>
            <person name="Ortiz-Santana B."/>
            <person name="Ovrebo C."/>
            <person name="Racz N."/>
            <person name="Riley R."/>
            <person name="Savchenko A."/>
            <person name="Shiryaev A."/>
            <person name="Soop K."/>
            <person name="Spirin V."/>
            <person name="Szebenyi C."/>
            <person name="Tomsovsky M."/>
            <person name="Tulloss R.E."/>
            <person name="Uehling J."/>
            <person name="Grigoriev I.V."/>
            <person name="Vagvolgyi C."/>
            <person name="Papp T."/>
            <person name="Martin F.M."/>
            <person name="Miettinen O."/>
            <person name="Hibbett D.S."/>
            <person name="Nagy L.G."/>
        </authorList>
    </citation>
    <scope>NUCLEOTIDE SEQUENCE [LARGE SCALE GENOMIC DNA]</scope>
    <source>
        <strain evidence="2 3">CBS 166.37</strain>
    </source>
</reference>
<evidence type="ECO:0000313" key="2">
    <source>
        <dbReference type="EMBL" id="TFK44991.1"/>
    </source>
</evidence>
<proteinExistence type="predicted"/>